<dbReference type="PROSITE" id="PS00041">
    <property type="entry name" value="HTH_ARAC_FAMILY_1"/>
    <property type="match status" value="1"/>
</dbReference>
<dbReference type="SUPFAM" id="SSF46689">
    <property type="entry name" value="Homeodomain-like"/>
    <property type="match status" value="2"/>
</dbReference>
<evidence type="ECO:0000256" key="3">
    <source>
        <dbReference type="ARBA" id="ARBA00023163"/>
    </source>
</evidence>
<protein>
    <submittedName>
        <fullName evidence="5">Helix-turn-helix domain-containing protein</fullName>
    </submittedName>
</protein>
<dbReference type="RefSeq" id="WP_160496543.1">
    <property type="nucleotide sequence ID" value="NZ_WUBI01000001.1"/>
</dbReference>
<dbReference type="AlphaFoldDB" id="A0A7X3IG98"/>
<dbReference type="InterPro" id="IPR018062">
    <property type="entry name" value="HTH_AraC-typ_CS"/>
</dbReference>
<dbReference type="GO" id="GO:0003700">
    <property type="term" value="F:DNA-binding transcription factor activity"/>
    <property type="evidence" value="ECO:0007669"/>
    <property type="project" value="InterPro"/>
</dbReference>
<feature type="domain" description="HTH araC/xylS-type" evidence="4">
    <location>
        <begin position="10"/>
        <end position="108"/>
    </location>
</feature>
<dbReference type="InterPro" id="IPR018060">
    <property type="entry name" value="HTH_AraC"/>
</dbReference>
<dbReference type="PANTHER" id="PTHR43280">
    <property type="entry name" value="ARAC-FAMILY TRANSCRIPTIONAL REGULATOR"/>
    <property type="match status" value="1"/>
</dbReference>
<keyword evidence="2" id="KW-0238">DNA-binding</keyword>
<evidence type="ECO:0000256" key="2">
    <source>
        <dbReference type="ARBA" id="ARBA00023125"/>
    </source>
</evidence>
<dbReference type="Proteomes" id="UP000460318">
    <property type="component" value="Unassembled WGS sequence"/>
</dbReference>
<dbReference type="PROSITE" id="PS01124">
    <property type="entry name" value="HTH_ARAC_FAMILY_2"/>
    <property type="match status" value="1"/>
</dbReference>
<dbReference type="EMBL" id="WUBI01000001">
    <property type="protein sequence ID" value="MWV42988.1"/>
    <property type="molecule type" value="Genomic_DNA"/>
</dbReference>
<dbReference type="SMART" id="SM00342">
    <property type="entry name" value="HTH_ARAC"/>
    <property type="match status" value="1"/>
</dbReference>
<dbReference type="InterPro" id="IPR009057">
    <property type="entry name" value="Homeodomain-like_sf"/>
</dbReference>
<accession>A0A7X3IG98</accession>
<dbReference type="PANTHER" id="PTHR43280:SF2">
    <property type="entry name" value="HTH-TYPE TRANSCRIPTIONAL REGULATOR EXSA"/>
    <property type="match status" value="1"/>
</dbReference>
<gene>
    <name evidence="5" type="ORF">GRF59_05045</name>
</gene>
<evidence type="ECO:0000313" key="6">
    <source>
        <dbReference type="Proteomes" id="UP000460318"/>
    </source>
</evidence>
<dbReference type="Gene3D" id="1.10.10.60">
    <property type="entry name" value="Homeodomain-like"/>
    <property type="match status" value="2"/>
</dbReference>
<keyword evidence="3" id="KW-0804">Transcription</keyword>
<evidence type="ECO:0000256" key="1">
    <source>
        <dbReference type="ARBA" id="ARBA00023015"/>
    </source>
</evidence>
<evidence type="ECO:0000259" key="4">
    <source>
        <dbReference type="PROSITE" id="PS01124"/>
    </source>
</evidence>
<reference evidence="5 6" key="1">
    <citation type="submission" date="2019-12" db="EMBL/GenBank/DDBJ databases">
        <title>Paenibacillus sp. nov., an endophytic bacterium isolated from the stem of Dendrobium.</title>
        <authorList>
            <person name="Zhao R."/>
        </authorList>
    </citation>
    <scope>NUCLEOTIDE SEQUENCE [LARGE SCALE GENOMIC DNA]</scope>
    <source>
        <strain evidence="5 6">HJL G12</strain>
    </source>
</reference>
<name>A0A7X3IG98_9BACL</name>
<dbReference type="GO" id="GO:0043565">
    <property type="term" value="F:sequence-specific DNA binding"/>
    <property type="evidence" value="ECO:0007669"/>
    <property type="project" value="InterPro"/>
</dbReference>
<proteinExistence type="predicted"/>
<dbReference type="Pfam" id="PF12833">
    <property type="entry name" value="HTH_18"/>
    <property type="match status" value="1"/>
</dbReference>
<keyword evidence="6" id="KW-1185">Reference proteome</keyword>
<evidence type="ECO:0000313" key="5">
    <source>
        <dbReference type="EMBL" id="MWV42988.1"/>
    </source>
</evidence>
<organism evidence="5 6">
    <name type="scientific">Paenibacillus dendrobii</name>
    <dbReference type="NCBI Taxonomy" id="2691084"/>
    <lineage>
        <taxon>Bacteria</taxon>
        <taxon>Bacillati</taxon>
        <taxon>Bacillota</taxon>
        <taxon>Bacilli</taxon>
        <taxon>Bacillales</taxon>
        <taxon>Paenibacillaceae</taxon>
        <taxon>Paenibacillus</taxon>
    </lineage>
</organism>
<sequence>MNKEQLAAAEEAIRFMKEHLDEDITSDQLAAHVGYSPFHFARIFKNATGISPRHYLSALRIETGKKALLKEPSLLMKVLLSIGFRSAGSFNTRFKQNVGISPRKFRAVSLPLSRYVRRFEEQELEETEADALLASAQRICCHIEAPESFRGIIFVGLFPHPIPDQRPVAGTALNRKNRTCTFTKVPPGTYHALAAGIPWSINPKDYFVLTHALRGKFPSAIEVTETSEIEIPILIREPLAVDPPIVINLPLLLFEQKEKNKAK</sequence>
<comment type="caution">
    <text evidence="5">The sequence shown here is derived from an EMBL/GenBank/DDBJ whole genome shotgun (WGS) entry which is preliminary data.</text>
</comment>
<keyword evidence="1" id="KW-0805">Transcription regulation</keyword>